<organism evidence="3 4">
    <name type="scientific">Drechslerella dactyloides</name>
    <name type="common">Nematode-trapping fungus</name>
    <name type="synonym">Arthrobotrys dactyloides</name>
    <dbReference type="NCBI Taxonomy" id="74499"/>
    <lineage>
        <taxon>Eukaryota</taxon>
        <taxon>Fungi</taxon>
        <taxon>Dikarya</taxon>
        <taxon>Ascomycota</taxon>
        <taxon>Pezizomycotina</taxon>
        <taxon>Orbiliomycetes</taxon>
        <taxon>Orbiliales</taxon>
        <taxon>Orbiliaceae</taxon>
        <taxon>Drechslerella</taxon>
    </lineage>
</organism>
<sequence length="441" mass="46204">MPNQSRLLVLAISSLLVSSTWASAQLWARDSTHANGKRIGVTQWSELHTGDNNLPDIATASHGRFRRVKRQDAGTVEADAAALGAASGDLTNAIDQGAPAEQITVAAADVVDDANTLMGDPDMDIDTALDPTRPGFIGPQLPPSPPPGVGIPAPPEPPASDDSNTDVADEVKILADETQNFINNTGAALQDDTPFTEENLQELANDIQQITLEMANLPPPALVDVPAQVSDQMQALRNANLTMDELWAKLEVATGESYTKDVQFQTILSYMTPVLAATIAGNITLPATEDLPPIQPVAEITSGSISADAATSLARLRLAKRNKLEKRFLGSLFSFLGIGFAASASASLTTPLGNLGVGVAATLGKLAEVKPPPPEKPQTVYVYEKEYIREPPVVIQRGSQQPAAIAAGGAPFAPGFAPNGGSNGHIDTSGPPAGGWAYYRD</sequence>
<proteinExistence type="predicted"/>
<dbReference type="Proteomes" id="UP001221413">
    <property type="component" value="Unassembled WGS sequence"/>
</dbReference>
<feature type="chain" id="PRO_5042124945" evidence="2">
    <location>
        <begin position="23"/>
        <end position="441"/>
    </location>
</feature>
<feature type="signal peptide" evidence="2">
    <location>
        <begin position="1"/>
        <end position="22"/>
    </location>
</feature>
<protein>
    <submittedName>
        <fullName evidence="3">Uncharacterized protein</fullName>
    </submittedName>
</protein>
<feature type="region of interest" description="Disordered" evidence="1">
    <location>
        <begin position="119"/>
        <end position="165"/>
    </location>
</feature>
<reference evidence="3" key="1">
    <citation type="submission" date="2023-01" db="EMBL/GenBank/DDBJ databases">
        <title>The chitinases involved in constricting ring structure development in the nematode-trapping fungus Drechslerella dactyloides.</title>
        <authorList>
            <person name="Wang R."/>
            <person name="Zhang L."/>
            <person name="Tang P."/>
            <person name="Li S."/>
            <person name="Liang L."/>
        </authorList>
    </citation>
    <scope>NUCLEOTIDE SEQUENCE</scope>
    <source>
        <strain evidence="3">YMF1.00031</strain>
    </source>
</reference>
<gene>
    <name evidence="3" type="ORF">Dda_4026</name>
</gene>
<evidence type="ECO:0000256" key="1">
    <source>
        <dbReference type="SAM" id="MobiDB-lite"/>
    </source>
</evidence>
<keyword evidence="2" id="KW-0732">Signal</keyword>
<dbReference type="AlphaFoldDB" id="A0AAD6NJ17"/>
<evidence type="ECO:0000313" key="4">
    <source>
        <dbReference type="Proteomes" id="UP001221413"/>
    </source>
</evidence>
<comment type="caution">
    <text evidence="3">The sequence shown here is derived from an EMBL/GenBank/DDBJ whole genome shotgun (WGS) entry which is preliminary data.</text>
</comment>
<dbReference type="EMBL" id="JAQGDS010000004">
    <property type="protein sequence ID" value="KAJ6261356.1"/>
    <property type="molecule type" value="Genomic_DNA"/>
</dbReference>
<feature type="compositionally biased region" description="Pro residues" evidence="1">
    <location>
        <begin position="140"/>
        <end position="158"/>
    </location>
</feature>
<keyword evidence="4" id="KW-1185">Reference proteome</keyword>
<feature type="region of interest" description="Disordered" evidence="1">
    <location>
        <begin position="416"/>
        <end position="441"/>
    </location>
</feature>
<evidence type="ECO:0000313" key="3">
    <source>
        <dbReference type="EMBL" id="KAJ6261356.1"/>
    </source>
</evidence>
<evidence type="ECO:0000256" key="2">
    <source>
        <dbReference type="SAM" id="SignalP"/>
    </source>
</evidence>
<accession>A0AAD6NJ17</accession>
<name>A0AAD6NJ17_DREDA</name>